<keyword evidence="1" id="KW-1015">Disulfide bond</keyword>
<dbReference type="EMBL" id="HBHY01013851">
    <property type="protein sequence ID" value="CAE0142492.1"/>
    <property type="molecule type" value="Transcribed_RNA"/>
</dbReference>
<dbReference type="InterPro" id="IPR020067">
    <property type="entry name" value="Frizzled_dom"/>
</dbReference>
<gene>
    <name evidence="5" type="ORF">PSIN1315_LOCUS8891</name>
</gene>
<organism evidence="5">
    <name type="scientific">Prasinoderma singulare</name>
    <dbReference type="NCBI Taxonomy" id="676789"/>
    <lineage>
        <taxon>Eukaryota</taxon>
        <taxon>Viridiplantae</taxon>
        <taxon>Prasinodermophyta</taxon>
        <taxon>Prasinodermophyceae</taxon>
        <taxon>Prasinodermales</taxon>
        <taxon>Prasinodermaceae</taxon>
        <taxon>Prasinoderma</taxon>
    </lineage>
</organism>
<reference evidence="5" key="1">
    <citation type="submission" date="2021-01" db="EMBL/GenBank/DDBJ databases">
        <authorList>
            <person name="Corre E."/>
            <person name="Pelletier E."/>
            <person name="Niang G."/>
            <person name="Scheremetjew M."/>
            <person name="Finn R."/>
            <person name="Kale V."/>
            <person name="Holt S."/>
            <person name="Cochrane G."/>
            <person name="Meng A."/>
            <person name="Brown T."/>
            <person name="Cohen L."/>
        </authorList>
    </citation>
    <scope>NUCLEOTIDE SEQUENCE</scope>
    <source>
        <strain evidence="5">RCC927</strain>
    </source>
</reference>
<keyword evidence="2" id="KW-0472">Membrane</keyword>
<evidence type="ECO:0000256" key="2">
    <source>
        <dbReference type="SAM" id="Phobius"/>
    </source>
</evidence>
<keyword evidence="2" id="KW-1133">Transmembrane helix</keyword>
<dbReference type="PROSITE" id="PS51257">
    <property type="entry name" value="PROKAR_LIPOPROTEIN"/>
    <property type="match status" value="1"/>
</dbReference>
<dbReference type="AlphaFoldDB" id="A0A7S3BQM6"/>
<name>A0A7S3BQM6_9VIRI</name>
<feature type="transmembrane region" description="Helical" evidence="2">
    <location>
        <begin position="223"/>
        <end position="243"/>
    </location>
</feature>
<evidence type="ECO:0000256" key="1">
    <source>
        <dbReference type="ARBA" id="ARBA00023157"/>
    </source>
</evidence>
<dbReference type="PROSITE" id="PS50038">
    <property type="entry name" value="FZ"/>
    <property type="match status" value="1"/>
</dbReference>
<evidence type="ECO:0000256" key="3">
    <source>
        <dbReference type="SAM" id="SignalP"/>
    </source>
</evidence>
<dbReference type="Gene3D" id="1.10.2000.10">
    <property type="entry name" value="Frizzled cysteine-rich domain"/>
    <property type="match status" value="1"/>
</dbReference>
<feature type="signal peptide" evidence="3">
    <location>
        <begin position="1"/>
        <end position="29"/>
    </location>
</feature>
<feature type="domain" description="FZ" evidence="4">
    <location>
        <begin position="85"/>
        <end position="183"/>
    </location>
</feature>
<dbReference type="SUPFAM" id="SSF63501">
    <property type="entry name" value="Frizzled cysteine-rich domain"/>
    <property type="match status" value="1"/>
</dbReference>
<evidence type="ECO:0000259" key="4">
    <source>
        <dbReference type="PROSITE" id="PS50038"/>
    </source>
</evidence>
<feature type="chain" id="PRO_5030537986" description="FZ domain-containing protein" evidence="3">
    <location>
        <begin position="30"/>
        <end position="249"/>
    </location>
</feature>
<keyword evidence="3" id="KW-0732">Signal</keyword>
<keyword evidence="2" id="KW-0812">Transmembrane</keyword>
<proteinExistence type="predicted"/>
<dbReference type="InterPro" id="IPR036790">
    <property type="entry name" value="Frizzled_dom_sf"/>
</dbReference>
<accession>A0A7S3BQM6</accession>
<evidence type="ECO:0000313" key="5">
    <source>
        <dbReference type="EMBL" id="CAE0142492.1"/>
    </source>
</evidence>
<protein>
    <recommendedName>
        <fullName evidence="4">FZ domain-containing protein</fullName>
    </recommendedName>
</protein>
<sequence>MRLARWPAARLPLLLLLLLLGGACAPCRGQTAGGFVPGEVVEQEEGAVSAEDAVGFLTSDQYAELLDNATEEGPAQREYICPYDCVEPNKLVWCADAVTYTYCNRMVPGEDGDLFASRMYMEDAAIKAYRAIIREIPGGEDRSDCKAAMRKWMCYTFFQKCANDLERYYPVCASACENAKVACGNPVWIDCEEGFLEGDPVFEKDELVCTGAAPAGRAHRARVAAAAGVVVAAVAAAAMLTGGERRRGG</sequence>